<dbReference type="GO" id="GO:0016020">
    <property type="term" value="C:membrane"/>
    <property type="evidence" value="ECO:0007669"/>
    <property type="project" value="UniProtKB-SubCell"/>
</dbReference>
<keyword evidence="5" id="KW-0378">Hydrolase</keyword>
<dbReference type="InterPro" id="IPR036286">
    <property type="entry name" value="LexA/Signal_pep-like_sf"/>
</dbReference>
<dbReference type="GO" id="GO:0006465">
    <property type="term" value="P:signal peptide processing"/>
    <property type="evidence" value="ECO:0007669"/>
    <property type="project" value="InterPro"/>
</dbReference>
<dbReference type="InterPro" id="IPR001733">
    <property type="entry name" value="Peptidase_S26B"/>
</dbReference>
<dbReference type="EC" id="3.4.21.89" evidence="5"/>
<dbReference type="CDD" id="cd06530">
    <property type="entry name" value="S26_SPase_I"/>
    <property type="match status" value="1"/>
</dbReference>
<dbReference type="RefSeq" id="WP_130170442.1">
    <property type="nucleotide sequence ID" value="NZ_SHMR01000001.1"/>
</dbReference>
<evidence type="ECO:0000313" key="6">
    <source>
        <dbReference type="Proteomes" id="UP000292704"/>
    </source>
</evidence>
<dbReference type="Proteomes" id="UP000292704">
    <property type="component" value="Unassembled WGS sequence"/>
</dbReference>
<dbReference type="GO" id="GO:0004252">
    <property type="term" value="F:serine-type endopeptidase activity"/>
    <property type="evidence" value="ECO:0007669"/>
    <property type="project" value="InterPro"/>
</dbReference>
<protein>
    <submittedName>
        <fullName evidence="5">Signal peptidase I</fullName>
        <ecNumber evidence="5">3.4.21.89</ecNumber>
    </submittedName>
</protein>
<evidence type="ECO:0000256" key="1">
    <source>
        <dbReference type="ARBA" id="ARBA00004370"/>
    </source>
</evidence>
<evidence type="ECO:0000256" key="2">
    <source>
        <dbReference type="ARBA" id="ARBA00022692"/>
    </source>
</evidence>
<feature type="non-terminal residue" evidence="5">
    <location>
        <position position="198"/>
    </location>
</feature>
<comment type="subcellular location">
    <subcellularLocation>
        <location evidence="1">Membrane</location>
    </subcellularLocation>
</comment>
<dbReference type="SUPFAM" id="SSF51306">
    <property type="entry name" value="LexA/Signal peptidase"/>
    <property type="match status" value="1"/>
</dbReference>
<gene>
    <name evidence="5" type="ORF">ELS17_02330</name>
</gene>
<sequence length="198" mass="20720">MIRRGVIRGGQAVVLVTLGALVVGQLLGQPILLGFVETGSMEPTIDTGDGFVAIPSELTDDPEPGDVIVFEATNIQGGGLTTHRVVEETSQGYVTRGDANPFTDQDSGEPHVRDAQIVAEGWRVNGEVVTVPLLGTTVMTAGETIERVGTRLGVSESGDASALALPILGLSIVLYAVETVRERRSLSLESKGIDDGRG</sequence>
<dbReference type="InterPro" id="IPR019533">
    <property type="entry name" value="Peptidase_S26"/>
</dbReference>
<dbReference type="EMBL" id="SHMR01000001">
    <property type="protein sequence ID" value="RZH69654.1"/>
    <property type="molecule type" value="Genomic_DNA"/>
</dbReference>
<dbReference type="NCBIfam" id="TIGR02228">
    <property type="entry name" value="sigpep_I_arch"/>
    <property type="match status" value="1"/>
</dbReference>
<evidence type="ECO:0000313" key="5">
    <source>
        <dbReference type="EMBL" id="RZH69654.1"/>
    </source>
</evidence>
<dbReference type="AlphaFoldDB" id="A0A482Y695"/>
<keyword evidence="3" id="KW-1133">Transmembrane helix</keyword>
<dbReference type="STRING" id="222984.GCA_000731985_00453"/>
<evidence type="ECO:0000256" key="4">
    <source>
        <dbReference type="ARBA" id="ARBA00023136"/>
    </source>
</evidence>
<dbReference type="GO" id="GO:0009003">
    <property type="term" value="F:signal peptidase activity"/>
    <property type="evidence" value="ECO:0007669"/>
    <property type="project" value="UniProtKB-EC"/>
</dbReference>
<reference evidence="5 6" key="1">
    <citation type="submission" date="2019-02" db="EMBL/GenBank/DDBJ databases">
        <title>Genome analysis provides insights into bioremediation potentialities and Haloocin production by Natrinema altunense strain 4.1R isolated from Chott Douz in Tunisian desert.</title>
        <authorList>
            <person name="Najjari A."/>
            <person name="Youssef N."/>
            <person name="Ben Dhia O."/>
            <person name="Ferjani R."/>
            <person name="El Hidri D."/>
            <person name="Ouzari H.I."/>
            <person name="Cherif A."/>
        </authorList>
    </citation>
    <scope>NUCLEOTIDE SEQUENCE [LARGE SCALE GENOMIC DNA]</scope>
    <source>
        <strain evidence="5 6">4.1R</strain>
    </source>
</reference>
<evidence type="ECO:0000256" key="3">
    <source>
        <dbReference type="ARBA" id="ARBA00022989"/>
    </source>
</evidence>
<name>A0A482Y695_9EURY</name>
<organism evidence="5 6">
    <name type="scientific">Natrinema altunense</name>
    <dbReference type="NCBI Taxonomy" id="222984"/>
    <lineage>
        <taxon>Archaea</taxon>
        <taxon>Methanobacteriati</taxon>
        <taxon>Methanobacteriota</taxon>
        <taxon>Stenosarchaea group</taxon>
        <taxon>Halobacteria</taxon>
        <taxon>Halobacteriales</taxon>
        <taxon>Natrialbaceae</taxon>
        <taxon>Natrinema</taxon>
    </lineage>
</organism>
<dbReference type="OrthoDB" id="50404at2157"/>
<comment type="caution">
    <text evidence="5">The sequence shown here is derived from an EMBL/GenBank/DDBJ whole genome shotgun (WGS) entry which is preliminary data.</text>
</comment>
<keyword evidence="2" id="KW-0812">Transmembrane</keyword>
<proteinExistence type="predicted"/>
<keyword evidence="4" id="KW-0472">Membrane</keyword>
<accession>A0A482Y695</accession>